<keyword evidence="5 9" id="KW-0342">GTP-binding</keyword>
<reference evidence="11 12" key="1">
    <citation type="submission" date="2020-08" db="EMBL/GenBank/DDBJ databases">
        <title>Genomic Encyclopedia of Type Strains, Phase IV (KMG-IV): sequencing the most valuable type-strain genomes for metagenomic binning, comparative biology and taxonomic classification.</title>
        <authorList>
            <person name="Goeker M."/>
        </authorList>
    </citation>
    <scope>NUCLEOTIDE SEQUENCE [LARGE SCALE GENOMIC DNA]</scope>
    <source>
        <strain evidence="11 12">DSM 29007</strain>
    </source>
</reference>
<comment type="domain">
    <text evidence="9">Composed of three domains: the N-terminal N domain, which is responsible for interactions with the ribosome, the central G domain, which binds GTP, and the C-terminal M domain, which binds the RNA and the signal sequence of the RNC.</text>
</comment>
<keyword evidence="3 9" id="KW-0378">Hydrolase</keyword>
<dbReference type="InterPro" id="IPR036891">
    <property type="entry name" value="Signal_recog_part_SRP54_M_sf"/>
</dbReference>
<dbReference type="CDD" id="cd18539">
    <property type="entry name" value="SRP_G"/>
    <property type="match status" value="1"/>
</dbReference>
<evidence type="ECO:0000256" key="7">
    <source>
        <dbReference type="ARBA" id="ARBA00023274"/>
    </source>
</evidence>
<dbReference type="Gene3D" id="1.20.120.140">
    <property type="entry name" value="Signal recognition particle SRP54, nucleotide-binding domain"/>
    <property type="match status" value="1"/>
</dbReference>
<evidence type="ECO:0000313" key="11">
    <source>
        <dbReference type="EMBL" id="MBB6073532.1"/>
    </source>
</evidence>
<evidence type="ECO:0000256" key="2">
    <source>
        <dbReference type="ARBA" id="ARBA00022741"/>
    </source>
</evidence>
<dbReference type="InterPro" id="IPR004125">
    <property type="entry name" value="Signal_recog_particle_SRP54_M"/>
</dbReference>
<evidence type="ECO:0000256" key="3">
    <source>
        <dbReference type="ARBA" id="ARBA00022801"/>
    </source>
</evidence>
<dbReference type="Proteomes" id="UP000582837">
    <property type="component" value="Unassembled WGS sequence"/>
</dbReference>
<comment type="function">
    <text evidence="9">Involved in targeting and insertion of nascent membrane proteins into the cytoplasmic membrane. Binds to the hydrophobic signal sequence of the ribosome-nascent chain (RNC) as it emerges from the ribosomes. The SRP-RNC complex is then targeted to the cytoplasmic membrane where it interacts with the SRP receptor FtsY.</text>
</comment>
<keyword evidence="6 9" id="KW-0733">Signal recognition particle</keyword>
<dbReference type="FunFam" id="3.40.50.300:FF:000022">
    <property type="entry name" value="Signal recognition particle 54 kDa subunit"/>
    <property type="match status" value="1"/>
</dbReference>
<dbReference type="PANTHER" id="PTHR11564">
    <property type="entry name" value="SIGNAL RECOGNITION PARTICLE 54K PROTEIN SRP54"/>
    <property type="match status" value="1"/>
</dbReference>
<keyword evidence="7 9" id="KW-0687">Ribonucleoprotein</keyword>
<comment type="catalytic activity">
    <reaction evidence="8 9">
        <text>GTP + H2O = GDP + phosphate + H(+)</text>
        <dbReference type="Rhea" id="RHEA:19669"/>
        <dbReference type="ChEBI" id="CHEBI:15377"/>
        <dbReference type="ChEBI" id="CHEBI:15378"/>
        <dbReference type="ChEBI" id="CHEBI:37565"/>
        <dbReference type="ChEBI" id="CHEBI:43474"/>
        <dbReference type="ChEBI" id="CHEBI:58189"/>
        <dbReference type="EC" id="3.6.5.4"/>
    </reaction>
</comment>
<dbReference type="SUPFAM" id="SSF52540">
    <property type="entry name" value="P-loop containing nucleoside triphosphate hydrolases"/>
    <property type="match status" value="1"/>
</dbReference>
<dbReference type="HAMAP" id="MF_00306">
    <property type="entry name" value="SRP54"/>
    <property type="match status" value="1"/>
</dbReference>
<evidence type="ECO:0000256" key="5">
    <source>
        <dbReference type="ARBA" id="ARBA00023134"/>
    </source>
</evidence>
<dbReference type="InterPro" id="IPR042101">
    <property type="entry name" value="SRP54_N_sf"/>
</dbReference>
<sequence>MFDQLSDKLEGVFSGLRQRGVLTEPMIREGLREIRRVLLEADVNFQVTRDFMKRVEEKALGERVLKAVSPGQQLVKIVHEELTSMLGERRSPLALAPIPPTVIMMVGLQGSGKTTTAGKIARKMKREMRQTRMVACDVYRPAAVEQLQTLGEQVGVPVYAEPGSQDVVGIARRALELAQSERDRVVIFDTAGRLQIDEQLMDELKRLKEVLKPAEILFVADGMIGQESVNVAKGFDDALDITGVVLTKMDGDARGGAALSIYGVTGKPIKFLGVGEKLDGLEEFHPERMAGRILQQGDVLSLVEKAQRSFDQEEAAKLERKVMGAGRFDLDDFLMALRQFQNLGPLENLLKMLPGVNSKMLKNVKVDPQRMKHIEAIITSMTKQERKRPEMLTGSRRVRISRGCGRPVSEINRLLEQFKEMQKFMKQMKGLQGMMPRGGGMPKLPFGGMR</sequence>
<dbReference type="Pfam" id="PF02881">
    <property type="entry name" value="SRP54_N"/>
    <property type="match status" value="1"/>
</dbReference>
<dbReference type="PANTHER" id="PTHR11564:SF5">
    <property type="entry name" value="SIGNAL RECOGNITION PARTICLE SUBUNIT SRP54"/>
    <property type="match status" value="1"/>
</dbReference>
<dbReference type="NCBIfam" id="TIGR00959">
    <property type="entry name" value="ffh"/>
    <property type="match status" value="1"/>
</dbReference>
<dbReference type="InterPro" id="IPR022941">
    <property type="entry name" value="SRP54"/>
</dbReference>
<dbReference type="PROSITE" id="PS00300">
    <property type="entry name" value="SRP54"/>
    <property type="match status" value="1"/>
</dbReference>
<evidence type="ECO:0000256" key="4">
    <source>
        <dbReference type="ARBA" id="ARBA00022884"/>
    </source>
</evidence>
<dbReference type="Gene3D" id="1.10.260.30">
    <property type="entry name" value="Signal recognition particle, SRP54 subunit, M-domain"/>
    <property type="match status" value="1"/>
</dbReference>
<comment type="caution">
    <text evidence="11">The sequence shown here is derived from an EMBL/GenBank/DDBJ whole genome shotgun (WGS) entry which is preliminary data.</text>
</comment>
<dbReference type="GO" id="GO:0048500">
    <property type="term" value="C:signal recognition particle"/>
    <property type="evidence" value="ECO:0007669"/>
    <property type="project" value="UniProtKB-UniRule"/>
</dbReference>
<evidence type="ECO:0000313" key="12">
    <source>
        <dbReference type="Proteomes" id="UP000582837"/>
    </source>
</evidence>
<accession>A0A841H6J3</accession>
<dbReference type="InterPro" id="IPR027417">
    <property type="entry name" value="P-loop_NTPase"/>
</dbReference>
<evidence type="ECO:0000256" key="9">
    <source>
        <dbReference type="HAMAP-Rule" id="MF_00306"/>
    </source>
</evidence>
<evidence type="ECO:0000256" key="8">
    <source>
        <dbReference type="ARBA" id="ARBA00048027"/>
    </source>
</evidence>
<protein>
    <recommendedName>
        <fullName evidence="9">Signal recognition particle protein</fullName>
        <ecNumber evidence="9">3.6.5.4</ecNumber>
    </recommendedName>
    <alternativeName>
        <fullName evidence="9">Fifty-four homolog</fullName>
    </alternativeName>
</protein>
<organism evidence="11 12">
    <name type="scientific">Longimicrobium terrae</name>
    <dbReference type="NCBI Taxonomy" id="1639882"/>
    <lineage>
        <taxon>Bacteria</taxon>
        <taxon>Pseudomonadati</taxon>
        <taxon>Gemmatimonadota</taxon>
        <taxon>Longimicrobiia</taxon>
        <taxon>Longimicrobiales</taxon>
        <taxon>Longimicrobiaceae</taxon>
        <taxon>Longimicrobium</taxon>
    </lineage>
</organism>
<evidence type="ECO:0000259" key="10">
    <source>
        <dbReference type="PROSITE" id="PS00300"/>
    </source>
</evidence>
<dbReference type="InterPro" id="IPR004780">
    <property type="entry name" value="SRP"/>
</dbReference>
<dbReference type="Pfam" id="PF00448">
    <property type="entry name" value="SRP54"/>
    <property type="match status" value="1"/>
</dbReference>
<comment type="subcellular location">
    <subcellularLocation>
        <location evidence="9">Cytoplasm</location>
    </subcellularLocation>
    <text evidence="9">The SRP-RNC complex is targeted to the cytoplasmic membrane.</text>
</comment>
<dbReference type="GO" id="GO:0003924">
    <property type="term" value="F:GTPase activity"/>
    <property type="evidence" value="ECO:0007669"/>
    <property type="project" value="UniProtKB-UniRule"/>
</dbReference>
<dbReference type="RefSeq" id="WP_170038442.1">
    <property type="nucleotide sequence ID" value="NZ_JABDTL010000002.1"/>
</dbReference>
<evidence type="ECO:0000256" key="6">
    <source>
        <dbReference type="ARBA" id="ARBA00023135"/>
    </source>
</evidence>
<feature type="domain" description="SRP54-type proteins GTP-binding" evidence="10">
    <location>
        <begin position="268"/>
        <end position="281"/>
    </location>
</feature>
<dbReference type="SMART" id="SM00382">
    <property type="entry name" value="AAA"/>
    <property type="match status" value="1"/>
</dbReference>
<comment type="similarity">
    <text evidence="1 9">Belongs to the GTP-binding SRP family. SRP54 subfamily.</text>
</comment>
<proteinExistence type="inferred from homology"/>
<dbReference type="InterPro" id="IPR013822">
    <property type="entry name" value="Signal_recog_particl_SRP54_hlx"/>
</dbReference>
<dbReference type="InterPro" id="IPR000897">
    <property type="entry name" value="SRP54_GTPase_dom"/>
</dbReference>
<comment type="subunit">
    <text evidence="9">Part of the signal recognition particle protein translocation system, which is composed of SRP and FtsY.</text>
</comment>
<keyword evidence="9" id="KW-0963">Cytoplasm</keyword>
<dbReference type="GO" id="GO:0005525">
    <property type="term" value="F:GTP binding"/>
    <property type="evidence" value="ECO:0007669"/>
    <property type="project" value="UniProtKB-UniRule"/>
</dbReference>
<keyword evidence="4 9" id="KW-0694">RNA-binding</keyword>
<dbReference type="SMART" id="SM00962">
    <property type="entry name" value="SRP54"/>
    <property type="match status" value="1"/>
</dbReference>
<dbReference type="Gene3D" id="3.40.50.300">
    <property type="entry name" value="P-loop containing nucleotide triphosphate hydrolases"/>
    <property type="match status" value="1"/>
</dbReference>
<feature type="binding site" evidence="9">
    <location>
        <begin position="247"/>
        <end position="250"/>
    </location>
    <ligand>
        <name>GTP</name>
        <dbReference type="ChEBI" id="CHEBI:37565"/>
    </ligand>
</feature>
<feature type="binding site" evidence="9">
    <location>
        <begin position="107"/>
        <end position="114"/>
    </location>
    <ligand>
        <name>GTP</name>
        <dbReference type="ChEBI" id="CHEBI:37565"/>
    </ligand>
</feature>
<feature type="binding site" evidence="9">
    <location>
        <begin position="189"/>
        <end position="193"/>
    </location>
    <ligand>
        <name>GTP</name>
        <dbReference type="ChEBI" id="CHEBI:37565"/>
    </ligand>
</feature>
<keyword evidence="12" id="KW-1185">Reference proteome</keyword>
<dbReference type="EMBL" id="JACHIA010000025">
    <property type="protein sequence ID" value="MBB6073532.1"/>
    <property type="molecule type" value="Genomic_DNA"/>
</dbReference>
<dbReference type="GO" id="GO:0006614">
    <property type="term" value="P:SRP-dependent cotranslational protein targeting to membrane"/>
    <property type="evidence" value="ECO:0007669"/>
    <property type="project" value="InterPro"/>
</dbReference>
<keyword evidence="2 9" id="KW-0547">Nucleotide-binding</keyword>
<dbReference type="AlphaFoldDB" id="A0A841H6J3"/>
<evidence type="ECO:0000256" key="1">
    <source>
        <dbReference type="ARBA" id="ARBA00005450"/>
    </source>
</evidence>
<gene>
    <name evidence="9" type="primary">ffh</name>
    <name evidence="11" type="ORF">HNQ61_005202</name>
</gene>
<dbReference type="GO" id="GO:0008312">
    <property type="term" value="F:7S RNA binding"/>
    <property type="evidence" value="ECO:0007669"/>
    <property type="project" value="InterPro"/>
</dbReference>
<dbReference type="SUPFAM" id="SSF47446">
    <property type="entry name" value="Signal peptide-binding domain"/>
    <property type="match status" value="1"/>
</dbReference>
<name>A0A841H6J3_9BACT</name>
<dbReference type="EC" id="3.6.5.4" evidence="9"/>
<dbReference type="SMART" id="SM00963">
    <property type="entry name" value="SRP54_N"/>
    <property type="match status" value="1"/>
</dbReference>
<dbReference type="InterPro" id="IPR003593">
    <property type="entry name" value="AAA+_ATPase"/>
</dbReference>
<dbReference type="Pfam" id="PF02978">
    <property type="entry name" value="SRP_SPB"/>
    <property type="match status" value="1"/>
</dbReference>